<dbReference type="Gene3D" id="1.10.287.470">
    <property type="entry name" value="Helix hairpin bin"/>
    <property type="match status" value="1"/>
</dbReference>
<keyword evidence="5" id="KW-1185">Reference proteome</keyword>
<dbReference type="NCBIfam" id="TIGR01730">
    <property type="entry name" value="RND_mfp"/>
    <property type="match status" value="1"/>
</dbReference>
<feature type="domain" description="CzcB-like barrel-sandwich hybrid" evidence="3">
    <location>
        <begin position="101"/>
        <end position="254"/>
    </location>
</feature>
<comment type="similarity">
    <text evidence="1">Belongs to the membrane fusion protein (MFP) (TC 8.A.1) family.</text>
</comment>
<dbReference type="InterPro" id="IPR058647">
    <property type="entry name" value="BSH_CzcB-like"/>
</dbReference>
<dbReference type="OrthoDB" id="9768185at2"/>
<dbReference type="GO" id="GO:1990281">
    <property type="term" value="C:efflux pump complex"/>
    <property type="evidence" value="ECO:0007669"/>
    <property type="project" value="TreeGrafter"/>
</dbReference>
<evidence type="ECO:0000256" key="1">
    <source>
        <dbReference type="ARBA" id="ARBA00009477"/>
    </source>
</evidence>
<dbReference type="AlphaFoldDB" id="A0A557QK41"/>
<keyword evidence="2" id="KW-0175">Coiled coil</keyword>
<protein>
    <submittedName>
        <fullName evidence="4">Efflux RND transporter periplasmic adaptor subunit</fullName>
    </submittedName>
</protein>
<dbReference type="PANTHER" id="PTHR30469:SF15">
    <property type="entry name" value="HLYD FAMILY OF SECRETION PROTEINS"/>
    <property type="match status" value="1"/>
</dbReference>
<comment type="caution">
    <text evidence="4">The sequence shown here is derived from an EMBL/GenBank/DDBJ whole genome shotgun (WGS) entry which is preliminary data.</text>
</comment>
<dbReference type="PANTHER" id="PTHR30469">
    <property type="entry name" value="MULTIDRUG RESISTANCE PROTEIN MDTA"/>
    <property type="match status" value="1"/>
</dbReference>
<feature type="coiled-coil region" evidence="2">
    <location>
        <begin position="130"/>
        <end position="206"/>
    </location>
</feature>
<accession>A0A557QK41</accession>
<reference evidence="4 5" key="1">
    <citation type="submission" date="2019-07" db="EMBL/GenBank/DDBJ databases">
        <title>The pathways for chlorine oxyanion respiration interact through the shared metabolite chlorate.</title>
        <authorList>
            <person name="Barnum T.P."/>
            <person name="Cheng Y."/>
            <person name="Hill K.A."/>
            <person name="Lucas L.N."/>
            <person name="Carlson H.K."/>
            <person name="Coates J.D."/>
        </authorList>
    </citation>
    <scope>NUCLEOTIDE SEQUENCE [LARGE SCALE GENOMIC DNA]</scope>
    <source>
        <strain evidence="4 5">SFB-3</strain>
    </source>
</reference>
<sequence>MPPTSAYHPPCVAPLRACYPYFPSAPSSRSFALANISPQCANAICAPPCCATITPANSATPIAAPDCKPMKTLASLLALVAFGAFAAPADQPIGCLIEPDQTADIGAAITGVIASIRVERGDIVHAGDVLATLRDTVERAQIDVARSRAQTEADIRAAQANLVLADERLKRARDLHARKFISAQALDQAEAEHRVSAEKLAQARDIQQISRRELELAEARLGERVLHSPFDGIVTDRYLSVGERVEDKPVLRIAKIHPLRVEVVLPNTLYGTISPGMIADIQPDLPGLGVLSAQVTRVDKVMDAASNTFRARLTLPNADHAIPAGVRCIAAFVDRQDTGGSVKPASLPTPASDRRALRIDPTLPDFTRRTTAAPRQRM</sequence>
<gene>
    <name evidence="4" type="ORF">FHP91_15920</name>
</gene>
<evidence type="ECO:0000313" key="5">
    <source>
        <dbReference type="Proteomes" id="UP000319502"/>
    </source>
</evidence>
<name>A0A557QK41_9RHOO</name>
<dbReference type="Gene3D" id="2.40.30.170">
    <property type="match status" value="1"/>
</dbReference>
<evidence type="ECO:0000313" key="4">
    <source>
        <dbReference type="EMBL" id="TVO53275.1"/>
    </source>
</evidence>
<dbReference type="SUPFAM" id="SSF111369">
    <property type="entry name" value="HlyD-like secretion proteins"/>
    <property type="match status" value="1"/>
</dbReference>
<evidence type="ECO:0000256" key="2">
    <source>
        <dbReference type="SAM" id="Coils"/>
    </source>
</evidence>
<dbReference type="GO" id="GO:0015562">
    <property type="term" value="F:efflux transmembrane transporter activity"/>
    <property type="evidence" value="ECO:0007669"/>
    <property type="project" value="TreeGrafter"/>
</dbReference>
<proteinExistence type="inferred from homology"/>
<evidence type="ECO:0000259" key="3">
    <source>
        <dbReference type="Pfam" id="PF25973"/>
    </source>
</evidence>
<dbReference type="InterPro" id="IPR006143">
    <property type="entry name" value="RND_pump_MFP"/>
</dbReference>
<dbReference type="EMBL" id="VMNK01000015">
    <property type="protein sequence ID" value="TVO53275.1"/>
    <property type="molecule type" value="Genomic_DNA"/>
</dbReference>
<organism evidence="4 5">
    <name type="scientific">Denitromonas halophila</name>
    <dbReference type="NCBI Taxonomy" id="1629404"/>
    <lineage>
        <taxon>Bacteria</taxon>
        <taxon>Pseudomonadati</taxon>
        <taxon>Pseudomonadota</taxon>
        <taxon>Betaproteobacteria</taxon>
        <taxon>Rhodocyclales</taxon>
        <taxon>Zoogloeaceae</taxon>
        <taxon>Denitromonas</taxon>
    </lineage>
</organism>
<dbReference type="Proteomes" id="UP000319502">
    <property type="component" value="Unassembled WGS sequence"/>
</dbReference>
<dbReference type="Gene3D" id="2.40.50.100">
    <property type="match status" value="1"/>
</dbReference>
<dbReference type="Pfam" id="PF25973">
    <property type="entry name" value="BSH_CzcB"/>
    <property type="match status" value="1"/>
</dbReference>